<name>A0A510L153_9FUSO</name>
<proteinExistence type="predicted"/>
<dbReference type="GO" id="GO:0004519">
    <property type="term" value="F:endonuclease activity"/>
    <property type="evidence" value="ECO:0007669"/>
    <property type="project" value="UniProtKB-KW"/>
</dbReference>
<dbReference type="RefSeq" id="WP_147004480.1">
    <property type="nucleotide sequence ID" value="NZ_AP019841.1"/>
</dbReference>
<evidence type="ECO:0000313" key="2">
    <source>
        <dbReference type="Proteomes" id="UP000321944"/>
    </source>
</evidence>
<evidence type="ECO:0000313" key="1">
    <source>
        <dbReference type="EMBL" id="BBM55865.1"/>
    </source>
</evidence>
<dbReference type="Proteomes" id="UP000321944">
    <property type="component" value="Chromosome"/>
</dbReference>
<dbReference type="AlphaFoldDB" id="A0A510L153"/>
<keyword evidence="1" id="KW-0378">Hydrolase</keyword>
<keyword evidence="1" id="KW-0540">Nuclease</keyword>
<organism evidence="1 2">
    <name type="scientific">Leptotrichia wadei</name>
    <dbReference type="NCBI Taxonomy" id="157687"/>
    <lineage>
        <taxon>Bacteria</taxon>
        <taxon>Fusobacteriati</taxon>
        <taxon>Fusobacteriota</taxon>
        <taxon>Fusobacteriia</taxon>
        <taxon>Fusobacteriales</taxon>
        <taxon>Leptotrichiaceae</taxon>
        <taxon>Leptotrichia</taxon>
    </lineage>
</organism>
<sequence>MKLQNKDSVMNLGDTSFRRKNLLDDYKVILQGITEQLEEWNINNSSQMTFYQYVAKSGLINDTFYGDYYSFISDKFKESIFEKYKDKRYKKNKIVKDYKSLLECFVLEQKKRGRTYTNALVKIGLVDEKRKITAVGESLLDGDTKQDDIEKMNILKNLNKSMIKLVLS</sequence>
<protein>
    <submittedName>
        <fullName evidence="1">Restriction endonuclease</fullName>
    </submittedName>
</protein>
<accession>A0A510L153</accession>
<gene>
    <name evidence="1" type="ORF">JMUB3936_2180</name>
</gene>
<reference evidence="1 2" key="1">
    <citation type="submission" date="2019-07" db="EMBL/GenBank/DDBJ databases">
        <title>Complete Genome Sequence of Leptotrichia wadei Strain JMUB3936.</title>
        <authorList>
            <person name="Watanabe S."/>
            <person name="Cui L."/>
        </authorList>
    </citation>
    <scope>NUCLEOTIDE SEQUENCE [LARGE SCALE GENOMIC DNA]</scope>
    <source>
        <strain evidence="1 2">JMUB3936</strain>
    </source>
</reference>
<keyword evidence="1" id="KW-0255">Endonuclease</keyword>
<dbReference type="OrthoDB" id="5314016at2"/>
<dbReference type="EMBL" id="AP019841">
    <property type="protein sequence ID" value="BBM55865.1"/>
    <property type="molecule type" value="Genomic_DNA"/>
</dbReference>